<dbReference type="InterPro" id="IPR018755">
    <property type="entry name" value="Phage_Mu_Gp48"/>
</dbReference>
<organism evidence="1 2">
    <name type="scientific">Andreesenia angusta</name>
    <dbReference type="NCBI Taxonomy" id="39480"/>
    <lineage>
        <taxon>Bacteria</taxon>
        <taxon>Bacillati</taxon>
        <taxon>Bacillota</taxon>
        <taxon>Tissierellia</taxon>
        <taxon>Tissierellales</taxon>
        <taxon>Gottschalkiaceae</taxon>
        <taxon>Andreesenia</taxon>
    </lineage>
</organism>
<comment type="caution">
    <text evidence="1">The sequence shown here is derived from an EMBL/GenBank/DDBJ whole genome shotgun (WGS) entry which is preliminary data.</text>
</comment>
<evidence type="ECO:0008006" key="3">
    <source>
        <dbReference type="Google" id="ProtNLM"/>
    </source>
</evidence>
<dbReference type="Proteomes" id="UP000180254">
    <property type="component" value="Unassembled WGS sequence"/>
</dbReference>
<evidence type="ECO:0000313" key="2">
    <source>
        <dbReference type="Proteomes" id="UP000180254"/>
    </source>
</evidence>
<dbReference type="STRING" id="39480.EUAN_06820"/>
<proteinExistence type="predicted"/>
<accession>A0A1S1V8H8</accession>
<keyword evidence="2" id="KW-1185">Reference proteome</keyword>
<dbReference type="Pfam" id="PF10076">
    <property type="entry name" value="Phage_Mu_Gp48"/>
    <property type="match status" value="1"/>
</dbReference>
<sequence length="200" mass="22687">MQNRLLSHLPKYERNSEIMKELFGATGEEFAILESEFENIKKQFAIDTATWALELYEKELALPVRPRKTLEERRAIIKAKMRGVGKISAALIKATVEAYTRSEVTMTFDGAIRIQGKNEDSISLNMEDICKSVEEIKPAHLGFKLKMLFSKRMHLYGAVAIRTKAEMKIHPNNGITTIARGCYLGLPIRKSSKTILIQSK</sequence>
<evidence type="ECO:0000313" key="1">
    <source>
        <dbReference type="EMBL" id="OHW62898.1"/>
    </source>
</evidence>
<protein>
    <recommendedName>
        <fullName evidence="3">DUF2313 domain-containing protein</fullName>
    </recommendedName>
</protein>
<dbReference type="AlphaFoldDB" id="A0A1S1V8H8"/>
<dbReference type="OrthoDB" id="1629754at2"/>
<dbReference type="RefSeq" id="WP_071061715.1">
    <property type="nucleotide sequence ID" value="NZ_MKIE01000002.1"/>
</dbReference>
<gene>
    <name evidence="1" type="ORF">EUAN_06820</name>
</gene>
<reference evidence="1 2" key="1">
    <citation type="submission" date="2016-09" db="EMBL/GenBank/DDBJ databases">
        <title>Genome sequence of Eubacterium angustum.</title>
        <authorList>
            <person name="Poehlein A."/>
            <person name="Daniel R."/>
        </authorList>
    </citation>
    <scope>NUCLEOTIDE SEQUENCE [LARGE SCALE GENOMIC DNA]</scope>
    <source>
        <strain evidence="1 2">DSM 1989</strain>
    </source>
</reference>
<dbReference type="EMBL" id="MKIE01000002">
    <property type="protein sequence ID" value="OHW62898.1"/>
    <property type="molecule type" value="Genomic_DNA"/>
</dbReference>
<name>A0A1S1V8H8_9FIRM</name>